<feature type="region of interest" description="Disordered" evidence="1">
    <location>
        <begin position="1"/>
        <end position="37"/>
    </location>
</feature>
<organism evidence="2 3">
    <name type="scientific">Austropuccinia psidii MF-1</name>
    <dbReference type="NCBI Taxonomy" id="1389203"/>
    <lineage>
        <taxon>Eukaryota</taxon>
        <taxon>Fungi</taxon>
        <taxon>Dikarya</taxon>
        <taxon>Basidiomycota</taxon>
        <taxon>Pucciniomycotina</taxon>
        <taxon>Pucciniomycetes</taxon>
        <taxon>Pucciniales</taxon>
        <taxon>Sphaerophragmiaceae</taxon>
        <taxon>Austropuccinia</taxon>
    </lineage>
</organism>
<keyword evidence="3" id="KW-1185">Reference proteome</keyword>
<name>A0A9Q3GLP5_9BASI</name>
<proteinExistence type="predicted"/>
<dbReference type="EMBL" id="AVOT02002782">
    <property type="protein sequence ID" value="MBW0471505.1"/>
    <property type="molecule type" value="Genomic_DNA"/>
</dbReference>
<dbReference type="AlphaFoldDB" id="A0A9Q3GLP5"/>
<reference evidence="2" key="1">
    <citation type="submission" date="2021-03" db="EMBL/GenBank/DDBJ databases">
        <title>Draft genome sequence of rust myrtle Austropuccinia psidii MF-1, a brazilian biotype.</title>
        <authorList>
            <person name="Quecine M.C."/>
            <person name="Pachon D.M.R."/>
            <person name="Bonatelli M.L."/>
            <person name="Correr F.H."/>
            <person name="Franceschini L.M."/>
            <person name="Leite T.F."/>
            <person name="Margarido G.R.A."/>
            <person name="Almeida C.A."/>
            <person name="Ferrarezi J.A."/>
            <person name="Labate C.A."/>
        </authorList>
    </citation>
    <scope>NUCLEOTIDE SEQUENCE</scope>
    <source>
        <strain evidence="2">MF-1</strain>
    </source>
</reference>
<feature type="compositionally biased region" description="Polar residues" evidence="1">
    <location>
        <begin position="1"/>
        <end position="29"/>
    </location>
</feature>
<gene>
    <name evidence="2" type="ORF">O181_011220</name>
</gene>
<protein>
    <submittedName>
        <fullName evidence="2">Uncharacterized protein</fullName>
    </submittedName>
</protein>
<evidence type="ECO:0000313" key="2">
    <source>
        <dbReference type="EMBL" id="MBW0471505.1"/>
    </source>
</evidence>
<sequence length="87" mass="9639">MNESLPTTSTQQNYFPMPTSHTQHQSSGSADVPSFDTEYLPASGFPSGLYISALSDHQLKGEALDHLRQIISDTMIPSTWTRVPLSW</sequence>
<evidence type="ECO:0000256" key="1">
    <source>
        <dbReference type="SAM" id="MobiDB-lite"/>
    </source>
</evidence>
<evidence type="ECO:0000313" key="3">
    <source>
        <dbReference type="Proteomes" id="UP000765509"/>
    </source>
</evidence>
<comment type="caution">
    <text evidence="2">The sequence shown here is derived from an EMBL/GenBank/DDBJ whole genome shotgun (WGS) entry which is preliminary data.</text>
</comment>
<dbReference type="Proteomes" id="UP000765509">
    <property type="component" value="Unassembled WGS sequence"/>
</dbReference>
<accession>A0A9Q3GLP5</accession>